<organism evidence="2">
    <name type="scientific">Triticum aestivum</name>
    <name type="common">Wheat</name>
    <dbReference type="NCBI Taxonomy" id="4565"/>
    <lineage>
        <taxon>Eukaryota</taxon>
        <taxon>Viridiplantae</taxon>
        <taxon>Streptophyta</taxon>
        <taxon>Embryophyta</taxon>
        <taxon>Tracheophyta</taxon>
        <taxon>Spermatophyta</taxon>
        <taxon>Magnoliopsida</taxon>
        <taxon>Liliopsida</taxon>
        <taxon>Poales</taxon>
        <taxon>Poaceae</taxon>
        <taxon>BOP clade</taxon>
        <taxon>Pooideae</taxon>
        <taxon>Triticodae</taxon>
        <taxon>Triticeae</taxon>
        <taxon>Triticinae</taxon>
        <taxon>Triticum</taxon>
    </lineage>
</organism>
<dbReference type="Gramene" id="TraesROB_scaffold_084148_01G000100.1">
    <property type="protein sequence ID" value="TraesROB_scaffold_084148_01G000100.1"/>
    <property type="gene ID" value="TraesROB_scaffold_084148_01G000100"/>
</dbReference>
<dbReference type="Gramene" id="TraesARI2A03G00776540.1">
    <property type="protein sequence ID" value="TraesARI2A03G00776540.1"/>
    <property type="gene ID" value="TraesARI2A03G00776540"/>
</dbReference>
<dbReference type="OrthoDB" id="687810at2759"/>
<reference evidence="2" key="1">
    <citation type="submission" date="2018-08" db="EMBL/GenBank/DDBJ databases">
        <authorList>
            <person name="Rossello M."/>
        </authorList>
    </citation>
    <scope>NUCLEOTIDE SEQUENCE [LARGE SCALE GENOMIC DNA]</scope>
    <source>
        <strain evidence="2">cv. Chinese Spring</strain>
    </source>
</reference>
<dbReference type="Gramene" id="TraesCS2A03G1035900.1">
    <property type="protein sequence ID" value="TraesCS2A03G1035900.1.CDS"/>
    <property type="gene ID" value="TraesCS2A03G1035900"/>
</dbReference>
<dbReference type="Gramene" id="TraesCAD_scaffold_075848_01G000100.1">
    <property type="protein sequence ID" value="TraesCAD_scaffold_075848_01G000100.1"/>
    <property type="gene ID" value="TraesCAD_scaffold_075848_01G000100"/>
</dbReference>
<dbReference type="Gramene" id="TraesLDM2A03G00770970.1">
    <property type="protein sequence ID" value="TraesLDM2A03G00770970.1"/>
    <property type="gene ID" value="TraesLDM2A03G00770970"/>
</dbReference>
<evidence type="ECO:0000313" key="2">
    <source>
        <dbReference type="EnsemblPlants" id="TraesCS2A02G435500.1"/>
    </source>
</evidence>
<proteinExistence type="predicted"/>
<evidence type="ECO:0000313" key="3">
    <source>
        <dbReference type="Proteomes" id="UP000019116"/>
    </source>
</evidence>
<dbReference type="Gramene" id="TraesJUL2A03G00773050.1">
    <property type="protein sequence ID" value="TraesJUL2A03G00773050.1"/>
    <property type="gene ID" value="TraesJUL2A03G00773050"/>
</dbReference>
<dbReference type="AlphaFoldDB" id="A0A3B6B453"/>
<evidence type="ECO:0000256" key="1">
    <source>
        <dbReference type="SAM" id="MobiDB-lite"/>
    </source>
</evidence>
<dbReference type="Gramene" id="TraesCS2A02G435500.1">
    <property type="protein sequence ID" value="TraesCS2A02G435500.1"/>
    <property type="gene ID" value="TraesCS2A02G435500"/>
</dbReference>
<feature type="region of interest" description="Disordered" evidence="1">
    <location>
        <begin position="1"/>
        <end position="34"/>
    </location>
</feature>
<dbReference type="Gramene" id="TraesLAC2A03G00772130.1">
    <property type="protein sequence ID" value="TraesLAC2A03G00772130.1"/>
    <property type="gene ID" value="TraesLAC2A03G00772130"/>
</dbReference>
<name>A0A3B6B453_WHEAT</name>
<feature type="compositionally biased region" description="Basic and acidic residues" evidence="1">
    <location>
        <begin position="1"/>
        <end position="21"/>
    </location>
</feature>
<sequence>MAAAEEGKAEGKMAAAEEGKAEGLMGEGKMGEGKAEGKMGAAEAMEVDLSSLSRSNPFVEVKFGNDFVDIPYYADESPAWLLLVGVISGALRFHRFRVARSGRISGQSEDRLEIFHDLMKPQGCSSSASAALVPDGRSLCLLQRVEKAQTDALQLQLPAEEEPPAEVPLPPLDPSMRGRCMPISADGHIWAVSATYSSGTSFRILVQRLVIEEEEGAASQRWEQVGPPFDQHCKFEPSLPTIWGLDFLQGYAVLPGHGREGGTLILLSLQNGLFFTFNCSSPDLGWTKVVQTSEDKDYVPILGRGLYVQETNAIYMLRKNVIYEYKLGYEERSLKIGTPMEIIFPCVARSRAHGFLTHLGSGVMCSVLMSTALPCWQDHLHAIITTFQLGPGPHIKVLHSTSRQLDVLPMEDINEFEFRFLQEYKDDKVLPQVHEVHDAEEVHEEKALHDPCNTCRHHLPPLPPPPYVKPHMDNELLFIICQAGSQSFIYKTSLMDLNPDLSPRLGIATPLKPHYIVPGDDHGPRHFFVSGSELYAVSFLKDGMYVLNLDTRCQHLDPLARRPVSSVDPFIMAIQVGRATLALTETLQVYRKAHLVCPPRSSSWVRCMTDHSQIPDRKVKLSGYVVVSDNSFIVCDTLTCSCLHFDLDANKWHVVMPWAPWGEYPPRDMSSYRFLNGRCVFVDGFIYTCSGKGLAAYELLYEDNCVYLDIPIYLPLSWESEMWRTERMCLDYAGKDVNSGAILFWVVQGLQMKYRDPQNKLWITAVKVEVEKTPRKSMTPVGIRHVVSATRLIDQQETMDQKEVISTRCCAVSF</sequence>
<dbReference type="Gramene" id="TraesMAC2A03G00767140.1">
    <property type="protein sequence ID" value="TraesMAC2A03G00767140.1"/>
    <property type="gene ID" value="TraesMAC2A03G00767140"/>
</dbReference>
<dbReference type="Gramene" id="TraesSYM2A03G00776250.1">
    <property type="protein sequence ID" value="TraesSYM2A03G00776250.1"/>
    <property type="gene ID" value="TraesSYM2A03G00776250"/>
</dbReference>
<dbReference type="Gramene" id="TraesCLE_scaffold_089457_01G000100.1">
    <property type="protein sequence ID" value="TraesCLE_scaffold_089457_01G000100.1"/>
    <property type="gene ID" value="TraesCLE_scaffold_089457_01G000100"/>
</dbReference>
<dbReference type="OMA" id="SENWRTE"/>
<dbReference type="PaxDb" id="4565-Traes_2AL_B91DD4BF7.1"/>
<reference evidence="2" key="2">
    <citation type="submission" date="2018-10" db="UniProtKB">
        <authorList>
            <consortium name="EnsemblPlants"/>
        </authorList>
    </citation>
    <scope>IDENTIFICATION</scope>
</reference>
<dbReference type="Gramene" id="TraesWEE_scaffold_110945_01G000100.1">
    <property type="protein sequence ID" value="TraesWEE_scaffold_110945_01G000100.1"/>
    <property type="gene ID" value="TraesWEE_scaffold_110945_01G000100"/>
</dbReference>
<dbReference type="EnsemblPlants" id="TraesCS2A02G435500.1">
    <property type="protein sequence ID" value="TraesCS2A02G435500.1"/>
    <property type="gene ID" value="TraesCS2A02G435500"/>
</dbReference>
<protein>
    <submittedName>
        <fullName evidence="2">Uncharacterized protein</fullName>
    </submittedName>
</protein>
<keyword evidence="3" id="KW-1185">Reference proteome</keyword>
<accession>A0A3B6B453</accession>
<dbReference type="Proteomes" id="UP000019116">
    <property type="component" value="Chromosome 2A"/>
</dbReference>